<gene>
    <name evidence="2" type="ORF">EAX62_03945</name>
</gene>
<feature type="transmembrane region" description="Helical" evidence="1">
    <location>
        <begin position="164"/>
        <end position="183"/>
    </location>
</feature>
<name>A0A3M0GA03_9ACTN</name>
<keyword evidence="3" id="KW-1185">Reference proteome</keyword>
<evidence type="ECO:0000256" key="1">
    <source>
        <dbReference type="SAM" id="Phobius"/>
    </source>
</evidence>
<feature type="transmembrane region" description="Helical" evidence="1">
    <location>
        <begin position="126"/>
        <end position="152"/>
    </location>
</feature>
<reference evidence="2 3" key="1">
    <citation type="submission" date="2018-10" db="EMBL/GenBank/DDBJ databases">
        <title>Tessaracoccus antarcticuss sp. nov., isolated from sediment.</title>
        <authorList>
            <person name="Zhou L.Y."/>
            <person name="Du Z.J."/>
        </authorList>
    </citation>
    <scope>NUCLEOTIDE SEQUENCE [LARGE SCALE GENOMIC DNA]</scope>
    <source>
        <strain evidence="2 3">JDX10</strain>
    </source>
</reference>
<dbReference type="Proteomes" id="UP000275256">
    <property type="component" value="Unassembled WGS sequence"/>
</dbReference>
<sequence>MFDVVRWWTLVVWIFVMAVAVTIGSRTGQLSDLESDLKAGGVTSVMVTPGLPPGAEGVTTQSVFWRSGVLNHRADVLMITPGDESLASPSSGDMAVRWGYDIAQHITDEDSAVLITRIPQRSSYGVVYGFEVPMWLLVFALAGAVGTFTVLVSGPQPWRATRWAWLWIIISAGIGPPLFLILAGPTPPLRSPREQHRRLTGGWAFVVALLCQSLL</sequence>
<dbReference type="EMBL" id="REFW01000001">
    <property type="protein sequence ID" value="RMB61780.1"/>
    <property type="molecule type" value="Genomic_DNA"/>
</dbReference>
<dbReference type="AlphaFoldDB" id="A0A3M0GA03"/>
<feature type="transmembrane region" description="Helical" evidence="1">
    <location>
        <begin position="6"/>
        <end position="24"/>
    </location>
</feature>
<proteinExistence type="predicted"/>
<comment type="caution">
    <text evidence="2">The sequence shown here is derived from an EMBL/GenBank/DDBJ whole genome shotgun (WGS) entry which is preliminary data.</text>
</comment>
<evidence type="ECO:0000313" key="2">
    <source>
        <dbReference type="EMBL" id="RMB61780.1"/>
    </source>
</evidence>
<evidence type="ECO:0000313" key="3">
    <source>
        <dbReference type="Proteomes" id="UP000275256"/>
    </source>
</evidence>
<keyword evidence="1" id="KW-0812">Transmembrane</keyword>
<keyword evidence="1" id="KW-0472">Membrane</keyword>
<accession>A0A3M0GA03</accession>
<keyword evidence="1" id="KW-1133">Transmembrane helix</keyword>
<protein>
    <submittedName>
        <fullName evidence="2">Uncharacterized protein</fullName>
    </submittedName>
</protein>
<organism evidence="2 3">
    <name type="scientific">Tessaracoccus antarcticus</name>
    <dbReference type="NCBI Taxonomy" id="2479848"/>
    <lineage>
        <taxon>Bacteria</taxon>
        <taxon>Bacillati</taxon>
        <taxon>Actinomycetota</taxon>
        <taxon>Actinomycetes</taxon>
        <taxon>Propionibacteriales</taxon>
        <taxon>Propionibacteriaceae</taxon>
        <taxon>Tessaracoccus</taxon>
    </lineage>
</organism>